<dbReference type="EMBL" id="PJQM01003215">
    <property type="protein sequence ID" value="RCH90107.1"/>
    <property type="molecule type" value="Genomic_DNA"/>
</dbReference>
<feature type="non-terminal residue" evidence="1">
    <location>
        <position position="177"/>
    </location>
</feature>
<reference evidence="1 2" key="1">
    <citation type="journal article" date="2018" name="G3 (Bethesda)">
        <title>Phylogenetic and Phylogenomic Definition of Rhizopus Species.</title>
        <authorList>
            <person name="Gryganskyi A.P."/>
            <person name="Golan J."/>
            <person name="Dolatabadi S."/>
            <person name="Mondo S."/>
            <person name="Robb S."/>
            <person name="Idnurm A."/>
            <person name="Muszewska A."/>
            <person name="Steczkiewicz K."/>
            <person name="Masonjones S."/>
            <person name="Liao H.L."/>
            <person name="Gajdeczka M.T."/>
            <person name="Anike F."/>
            <person name="Vuek A."/>
            <person name="Anishchenko I.M."/>
            <person name="Voigt K."/>
            <person name="de Hoog G.S."/>
            <person name="Smith M.E."/>
            <person name="Heitman J."/>
            <person name="Vilgalys R."/>
            <person name="Stajich J.E."/>
        </authorList>
    </citation>
    <scope>NUCLEOTIDE SEQUENCE [LARGE SCALE GENOMIC DNA]</scope>
    <source>
        <strain evidence="1 2">LSU 92-RS-03</strain>
    </source>
</reference>
<name>A0A367JJJ8_RHIST</name>
<sequence length="177" mass="20031">MKNETQPFEPQAEDILTDEDLLDLFRIVKQVLRKNPDAEKLAKLLFCMSYALGDHVKFSKSCHEDMIVFQDHQSNVHSVRLPSTCCYDKPALKKWIDSSSVSTTSSSLGQLPSVALLTKESADPFSVRPYTPFHTSPLYSPLLPQPIVDVSEVRYTPTSGTVMEPQERGFYYQDGRI</sequence>
<dbReference type="Proteomes" id="UP000253551">
    <property type="component" value="Unassembled WGS sequence"/>
</dbReference>
<proteinExistence type="predicted"/>
<evidence type="ECO:0000313" key="1">
    <source>
        <dbReference type="EMBL" id="RCH90107.1"/>
    </source>
</evidence>
<accession>A0A367JJJ8</accession>
<gene>
    <name evidence="1" type="ORF">CU098_010555</name>
</gene>
<dbReference type="STRING" id="4846.A0A367JJJ8"/>
<dbReference type="OrthoDB" id="2363016at2759"/>
<organism evidence="1 2">
    <name type="scientific">Rhizopus stolonifer</name>
    <name type="common">Rhizopus nigricans</name>
    <dbReference type="NCBI Taxonomy" id="4846"/>
    <lineage>
        <taxon>Eukaryota</taxon>
        <taxon>Fungi</taxon>
        <taxon>Fungi incertae sedis</taxon>
        <taxon>Mucoromycota</taxon>
        <taxon>Mucoromycotina</taxon>
        <taxon>Mucoromycetes</taxon>
        <taxon>Mucorales</taxon>
        <taxon>Mucorineae</taxon>
        <taxon>Rhizopodaceae</taxon>
        <taxon>Rhizopus</taxon>
    </lineage>
</organism>
<keyword evidence="2" id="KW-1185">Reference proteome</keyword>
<comment type="caution">
    <text evidence="1">The sequence shown here is derived from an EMBL/GenBank/DDBJ whole genome shotgun (WGS) entry which is preliminary data.</text>
</comment>
<evidence type="ECO:0000313" key="2">
    <source>
        <dbReference type="Proteomes" id="UP000253551"/>
    </source>
</evidence>
<protein>
    <submittedName>
        <fullName evidence="1">Uncharacterized protein</fullName>
    </submittedName>
</protein>
<dbReference type="AlphaFoldDB" id="A0A367JJJ8"/>